<dbReference type="Pfam" id="PF00149">
    <property type="entry name" value="Metallophos"/>
    <property type="match status" value="1"/>
</dbReference>
<evidence type="ECO:0000256" key="3">
    <source>
        <dbReference type="ARBA" id="ARBA00023211"/>
    </source>
</evidence>
<feature type="domain" description="Serine/threonine specific protein phosphatases" evidence="4">
    <location>
        <begin position="119"/>
        <end position="124"/>
    </location>
</feature>
<dbReference type="SUPFAM" id="SSF56300">
    <property type="entry name" value="Metallo-dependent phosphatases"/>
    <property type="match status" value="1"/>
</dbReference>
<sequence length="295" mass="32122">MRDPVDILETSRGLGAEEFEALLDRAHEFLEGEEASCGHLRRSGGLVRVEGPGQLVVVGDLHGDAETLHAILAESARRALDGGVLLFLGDYIDRGPAQVEVLSTVLTLKLEYPGSVVILRGNHEPPPWLVPEPHDYPEVLAARFGQGGGRLYEKSMALFQRLPHAAVSSNGIFMVHGGPPSEQRRLKDLEHPAKEDLEDMLWSDPTPIPGSAPSPRGAGHLYGPDITRRFLADNGLRIIIRSHEPCNGYRVDHDGAVVTVFSRRGPPYVNDVAGYFRADLSSPPGPPESHVSLIR</sequence>
<dbReference type="EC" id="3.1.3.16" evidence="5"/>
<protein>
    <submittedName>
        <fullName evidence="5">Serine/threonine-protein phosphatase PP2A catalytic subunit</fullName>
        <ecNumber evidence="5">3.1.3.16</ecNumber>
    </submittedName>
</protein>
<accession>A0A4P2VDB4</accession>
<evidence type="ECO:0000313" key="6">
    <source>
        <dbReference type="Proteomes" id="UP000509448"/>
    </source>
</evidence>
<dbReference type="GO" id="GO:0046872">
    <property type="term" value="F:metal ion binding"/>
    <property type="evidence" value="ECO:0007669"/>
    <property type="project" value="UniProtKB-KW"/>
</dbReference>
<dbReference type="AlphaFoldDB" id="A0A4P2VDB4"/>
<dbReference type="EMBL" id="AP018732">
    <property type="protein sequence ID" value="BBE41812.1"/>
    <property type="molecule type" value="Genomic_DNA"/>
</dbReference>
<dbReference type="InterPro" id="IPR006186">
    <property type="entry name" value="Ser/Thr-sp_prot-phosphatase"/>
</dbReference>
<dbReference type="InterPro" id="IPR051134">
    <property type="entry name" value="PPP_phosphatase"/>
</dbReference>
<keyword evidence="2" id="KW-0479">Metal-binding</keyword>
<organism evidence="5 6">
    <name type="scientific">Conexivisphaera calida</name>
    <dbReference type="NCBI Taxonomy" id="1874277"/>
    <lineage>
        <taxon>Archaea</taxon>
        <taxon>Nitrososphaerota</taxon>
        <taxon>Conexivisphaeria</taxon>
        <taxon>Conexivisphaerales</taxon>
        <taxon>Conexivisphaeraceae</taxon>
        <taxon>Conexivisphaera</taxon>
    </lineage>
</organism>
<dbReference type="RefSeq" id="WP_174448115.1">
    <property type="nucleotide sequence ID" value="NZ_AP018732.1"/>
</dbReference>
<dbReference type="PANTHER" id="PTHR45668">
    <property type="entry name" value="SERINE/THREONINE-PROTEIN PHOSPHATASE 5-RELATED"/>
    <property type="match status" value="1"/>
</dbReference>
<dbReference type="InterPro" id="IPR004843">
    <property type="entry name" value="Calcineurin-like_PHP"/>
</dbReference>
<comment type="cofactor">
    <cofactor evidence="1">
        <name>Mn(2+)</name>
        <dbReference type="ChEBI" id="CHEBI:29035"/>
    </cofactor>
</comment>
<keyword evidence="3" id="KW-0464">Manganese</keyword>
<dbReference type="OrthoDB" id="303721at2157"/>
<dbReference type="InterPro" id="IPR029052">
    <property type="entry name" value="Metallo-depent_PP-like"/>
</dbReference>
<dbReference type="SMART" id="SM00156">
    <property type="entry name" value="PP2Ac"/>
    <property type="match status" value="1"/>
</dbReference>
<dbReference type="PANTHER" id="PTHR45668:SF9">
    <property type="entry name" value="SERINE_THREONINE-PROTEIN PHOSPHATASE 7"/>
    <property type="match status" value="1"/>
</dbReference>
<evidence type="ECO:0000256" key="1">
    <source>
        <dbReference type="ARBA" id="ARBA00001936"/>
    </source>
</evidence>
<dbReference type="KEGG" id="ccai:NAS2_0422"/>
<reference evidence="5 6" key="1">
    <citation type="journal article" date="2019" name="ISME J.">
        <title>Isolation and characterization of a thermophilic sulfur- and iron-reducing thaumarchaeote from a terrestrial acidic hot spring.</title>
        <authorList>
            <person name="Kato S."/>
            <person name="Itoh T."/>
            <person name="Yuki M."/>
            <person name="Nagamori M."/>
            <person name="Ohnishi M."/>
            <person name="Uematsu K."/>
            <person name="Suzuki K."/>
            <person name="Takashina T."/>
            <person name="Ohkuma M."/>
        </authorList>
    </citation>
    <scope>NUCLEOTIDE SEQUENCE [LARGE SCALE GENOMIC DNA]</scope>
    <source>
        <strain evidence="5 6">NAS-02</strain>
    </source>
</reference>
<evidence type="ECO:0000259" key="4">
    <source>
        <dbReference type="PROSITE" id="PS00125"/>
    </source>
</evidence>
<dbReference type="GO" id="GO:0004722">
    <property type="term" value="F:protein serine/threonine phosphatase activity"/>
    <property type="evidence" value="ECO:0007669"/>
    <property type="project" value="UniProtKB-EC"/>
</dbReference>
<keyword evidence="6" id="KW-1185">Reference proteome</keyword>
<dbReference type="Gene3D" id="3.60.21.10">
    <property type="match status" value="1"/>
</dbReference>
<proteinExistence type="predicted"/>
<dbReference type="GeneID" id="55584240"/>
<gene>
    <name evidence="5" type="ORF">NAS2_0422</name>
</gene>
<dbReference type="PRINTS" id="PR00114">
    <property type="entry name" value="STPHPHTASE"/>
</dbReference>
<keyword evidence="5" id="KW-0378">Hydrolase</keyword>
<name>A0A4P2VDB4_9ARCH</name>
<dbReference type="CDD" id="cd00144">
    <property type="entry name" value="MPP_PPP_family"/>
    <property type="match status" value="1"/>
</dbReference>
<dbReference type="Proteomes" id="UP000509448">
    <property type="component" value="Chromosome"/>
</dbReference>
<evidence type="ECO:0000313" key="5">
    <source>
        <dbReference type="EMBL" id="BBE41812.1"/>
    </source>
</evidence>
<dbReference type="PROSITE" id="PS00125">
    <property type="entry name" value="SER_THR_PHOSPHATASE"/>
    <property type="match status" value="1"/>
</dbReference>
<evidence type="ECO:0000256" key="2">
    <source>
        <dbReference type="ARBA" id="ARBA00022723"/>
    </source>
</evidence>